<comment type="caution">
    <text evidence="2">The sequence shown here is derived from an EMBL/GenBank/DDBJ whole genome shotgun (WGS) entry which is preliminary data.</text>
</comment>
<organism evidence="2 3">
    <name type="scientific">Neocallimastix californiae</name>
    <dbReference type="NCBI Taxonomy" id="1754190"/>
    <lineage>
        <taxon>Eukaryota</taxon>
        <taxon>Fungi</taxon>
        <taxon>Fungi incertae sedis</taxon>
        <taxon>Chytridiomycota</taxon>
        <taxon>Chytridiomycota incertae sedis</taxon>
        <taxon>Neocallimastigomycetes</taxon>
        <taxon>Neocallimastigales</taxon>
        <taxon>Neocallimastigaceae</taxon>
        <taxon>Neocallimastix</taxon>
    </lineage>
</organism>
<evidence type="ECO:0000313" key="2">
    <source>
        <dbReference type="EMBL" id="ORY09800.1"/>
    </source>
</evidence>
<evidence type="ECO:0000313" key="3">
    <source>
        <dbReference type="Proteomes" id="UP000193920"/>
    </source>
</evidence>
<keyword evidence="1" id="KW-0472">Membrane</keyword>
<dbReference type="EMBL" id="MCOG01000403">
    <property type="protein sequence ID" value="ORY09800.1"/>
    <property type="molecule type" value="Genomic_DNA"/>
</dbReference>
<feature type="transmembrane region" description="Helical" evidence="1">
    <location>
        <begin position="123"/>
        <end position="145"/>
    </location>
</feature>
<gene>
    <name evidence="2" type="ORF">LY90DRAFT_638188</name>
</gene>
<keyword evidence="1" id="KW-0812">Transmembrane</keyword>
<feature type="transmembrane region" description="Helical" evidence="1">
    <location>
        <begin position="89"/>
        <end position="111"/>
    </location>
</feature>
<keyword evidence="3" id="KW-1185">Reference proteome</keyword>
<evidence type="ECO:0008006" key="4">
    <source>
        <dbReference type="Google" id="ProtNLM"/>
    </source>
</evidence>
<dbReference type="AlphaFoldDB" id="A0A1Y1ZHR4"/>
<protein>
    <recommendedName>
        <fullName evidence="4">G-protein coupled receptors family 3 profile domain-containing protein</fullName>
    </recommendedName>
</protein>
<proteinExistence type="predicted"/>
<name>A0A1Y1ZHR4_9FUNG</name>
<reference evidence="2 3" key="1">
    <citation type="submission" date="2016-08" db="EMBL/GenBank/DDBJ databases">
        <title>A Parts List for Fungal Cellulosomes Revealed by Comparative Genomics.</title>
        <authorList>
            <consortium name="DOE Joint Genome Institute"/>
            <person name="Haitjema C.H."/>
            <person name="Gilmore S.P."/>
            <person name="Henske J.K."/>
            <person name="Solomon K.V."/>
            <person name="De Groot R."/>
            <person name="Kuo A."/>
            <person name="Mondo S.J."/>
            <person name="Salamov A.A."/>
            <person name="Labutti K."/>
            <person name="Zhao Z."/>
            <person name="Chiniquy J."/>
            <person name="Barry K."/>
            <person name="Brewer H.M."/>
            <person name="Purvine S.O."/>
            <person name="Wright A.T."/>
            <person name="Boxma B."/>
            <person name="Van Alen T."/>
            <person name="Hackstein J.H."/>
            <person name="Baker S.E."/>
            <person name="Grigoriev I.V."/>
            <person name="O'Malley M.A."/>
        </authorList>
    </citation>
    <scope>NUCLEOTIDE SEQUENCE [LARGE SCALE GENOMIC DNA]</scope>
    <source>
        <strain evidence="2 3">G1</strain>
    </source>
</reference>
<dbReference type="Proteomes" id="UP000193920">
    <property type="component" value="Unassembled WGS sequence"/>
</dbReference>
<evidence type="ECO:0000256" key="1">
    <source>
        <dbReference type="SAM" id="Phobius"/>
    </source>
</evidence>
<feature type="transmembrane region" description="Helical" evidence="1">
    <location>
        <begin position="42"/>
        <end position="61"/>
    </location>
</feature>
<sequence length="187" mass="22497">MSIKTYIITFWIYYYYDSNLYQLITNYQEDNKFCVMVKKYKFIITLTLIGIAIILTLLNMISKYDIIEYVGNNDKNFQWCKINSIFRKITLLLIFEVIGIIFLIMTIFIFYEWNIDSTKREMRLFNLAICLDYIFLALFVISYSANFENYSRSFLFSSVIFKFDSVDKLLLGIWFKYLTINNNNSQI</sequence>
<accession>A0A1Y1ZHR4</accession>
<keyword evidence="1" id="KW-1133">Transmembrane helix</keyword>